<evidence type="ECO:0000313" key="2">
    <source>
        <dbReference type="Proteomes" id="UP001500742"/>
    </source>
</evidence>
<gene>
    <name evidence="1" type="ORF">GCM10022210_28000</name>
</gene>
<keyword evidence="2" id="KW-1185">Reference proteome</keyword>
<protein>
    <submittedName>
        <fullName evidence="1">Uncharacterized protein</fullName>
    </submittedName>
</protein>
<accession>A0ABP7Q3Y4</accession>
<reference evidence="2" key="1">
    <citation type="journal article" date="2019" name="Int. J. Syst. Evol. Microbiol.">
        <title>The Global Catalogue of Microorganisms (GCM) 10K type strain sequencing project: providing services to taxonomists for standard genome sequencing and annotation.</title>
        <authorList>
            <consortium name="The Broad Institute Genomics Platform"/>
            <consortium name="The Broad Institute Genome Sequencing Center for Infectious Disease"/>
            <person name="Wu L."/>
            <person name="Ma J."/>
        </authorList>
    </citation>
    <scope>NUCLEOTIDE SEQUENCE [LARGE SCALE GENOMIC DNA]</scope>
    <source>
        <strain evidence="2">JCM 16601</strain>
    </source>
</reference>
<dbReference type="RefSeq" id="WP_259087548.1">
    <property type="nucleotide sequence ID" value="NZ_BAAAZC010000019.1"/>
</dbReference>
<dbReference type="EMBL" id="BAAAZC010000019">
    <property type="protein sequence ID" value="GAA3975832.1"/>
    <property type="molecule type" value="Genomic_DNA"/>
</dbReference>
<organism evidence="1 2">
    <name type="scientific">Mucilaginibacter dorajii</name>
    <dbReference type="NCBI Taxonomy" id="692994"/>
    <lineage>
        <taxon>Bacteria</taxon>
        <taxon>Pseudomonadati</taxon>
        <taxon>Bacteroidota</taxon>
        <taxon>Sphingobacteriia</taxon>
        <taxon>Sphingobacteriales</taxon>
        <taxon>Sphingobacteriaceae</taxon>
        <taxon>Mucilaginibacter</taxon>
    </lineage>
</organism>
<comment type="caution">
    <text evidence="1">The sequence shown here is derived from an EMBL/GenBank/DDBJ whole genome shotgun (WGS) entry which is preliminary data.</text>
</comment>
<name>A0ABP7Q3Y4_9SPHI</name>
<evidence type="ECO:0000313" key="1">
    <source>
        <dbReference type="EMBL" id="GAA3975832.1"/>
    </source>
</evidence>
<dbReference type="Proteomes" id="UP001500742">
    <property type="component" value="Unassembled WGS sequence"/>
</dbReference>
<sequence>MIKPAEYNLYTEDGDRHITIKPHIETIPGGDKYATGVFALSEGAVGLGDIVFDDDMNQWEYSGIGDLTHPQAEEIAQFIKDYREPNAEDRELDENRIV</sequence>
<proteinExistence type="predicted"/>